<evidence type="ECO:0000256" key="1">
    <source>
        <dbReference type="SAM" id="MobiDB-lite"/>
    </source>
</evidence>
<comment type="caution">
    <text evidence="2">The sequence shown here is derived from an EMBL/GenBank/DDBJ whole genome shotgun (WGS) entry which is preliminary data.</text>
</comment>
<keyword evidence="3" id="KW-1185">Reference proteome</keyword>
<name>A0A5B7IW75_PORTR</name>
<evidence type="ECO:0000313" key="2">
    <source>
        <dbReference type="EMBL" id="MPC84908.1"/>
    </source>
</evidence>
<dbReference type="EMBL" id="VSRR010066779">
    <property type="protein sequence ID" value="MPC84908.1"/>
    <property type="molecule type" value="Genomic_DNA"/>
</dbReference>
<organism evidence="2 3">
    <name type="scientific">Portunus trituberculatus</name>
    <name type="common">Swimming crab</name>
    <name type="synonym">Neptunus trituberculatus</name>
    <dbReference type="NCBI Taxonomy" id="210409"/>
    <lineage>
        <taxon>Eukaryota</taxon>
        <taxon>Metazoa</taxon>
        <taxon>Ecdysozoa</taxon>
        <taxon>Arthropoda</taxon>
        <taxon>Crustacea</taxon>
        <taxon>Multicrustacea</taxon>
        <taxon>Malacostraca</taxon>
        <taxon>Eumalacostraca</taxon>
        <taxon>Eucarida</taxon>
        <taxon>Decapoda</taxon>
        <taxon>Pleocyemata</taxon>
        <taxon>Brachyura</taxon>
        <taxon>Eubrachyura</taxon>
        <taxon>Portunoidea</taxon>
        <taxon>Portunidae</taxon>
        <taxon>Portuninae</taxon>
        <taxon>Portunus</taxon>
    </lineage>
</organism>
<accession>A0A5B7IW75</accession>
<feature type="compositionally biased region" description="Basic and acidic residues" evidence="1">
    <location>
        <begin position="1"/>
        <end position="19"/>
    </location>
</feature>
<reference evidence="2 3" key="1">
    <citation type="submission" date="2019-05" db="EMBL/GenBank/DDBJ databases">
        <title>Another draft genome of Portunus trituberculatus and its Hox gene families provides insights of decapod evolution.</title>
        <authorList>
            <person name="Jeong J.-H."/>
            <person name="Song I."/>
            <person name="Kim S."/>
            <person name="Choi T."/>
            <person name="Kim D."/>
            <person name="Ryu S."/>
            <person name="Kim W."/>
        </authorList>
    </citation>
    <scope>NUCLEOTIDE SEQUENCE [LARGE SCALE GENOMIC DNA]</scope>
    <source>
        <tissue evidence="2">Muscle</tissue>
    </source>
</reference>
<gene>
    <name evidence="2" type="ORF">E2C01_079660</name>
</gene>
<protein>
    <submittedName>
        <fullName evidence="2">Uncharacterized protein</fullName>
    </submittedName>
</protein>
<proteinExistence type="predicted"/>
<dbReference type="AlphaFoldDB" id="A0A5B7IW75"/>
<sequence>MGESVQEPRLESDRRDQPRPTRYYCCSSRLDTCWKVEDQSGRETASRDGWVHQLEKRDCHA</sequence>
<evidence type="ECO:0000313" key="3">
    <source>
        <dbReference type="Proteomes" id="UP000324222"/>
    </source>
</evidence>
<feature type="region of interest" description="Disordered" evidence="1">
    <location>
        <begin position="1"/>
        <end position="21"/>
    </location>
</feature>
<dbReference type="Proteomes" id="UP000324222">
    <property type="component" value="Unassembled WGS sequence"/>
</dbReference>